<evidence type="ECO:0000259" key="4">
    <source>
        <dbReference type="Pfam" id="PF00346"/>
    </source>
</evidence>
<protein>
    <submittedName>
        <fullName evidence="5">Putative NADH-quinone oxidoreductase, subunit D-related</fullName>
    </submittedName>
</protein>
<dbReference type="HOGENOM" id="CLU_015134_3_1_2"/>
<organism evidence="5 6">
    <name type="scientific">Nitrososphaera viennensis EN76</name>
    <dbReference type="NCBI Taxonomy" id="926571"/>
    <lineage>
        <taxon>Archaea</taxon>
        <taxon>Nitrososphaerota</taxon>
        <taxon>Nitrososphaeria</taxon>
        <taxon>Nitrososphaerales</taxon>
        <taxon>Nitrososphaeraceae</taxon>
        <taxon>Nitrososphaera</taxon>
    </lineage>
</organism>
<dbReference type="GeneID" id="74945970"/>
<dbReference type="PANTHER" id="PTHR43485:SF1">
    <property type="entry name" value="FORMATE HYDROGENLYASE SUBUNIT 5-RELATED"/>
    <property type="match status" value="1"/>
</dbReference>
<dbReference type="RefSeq" id="WP_084790601.1">
    <property type="nucleotide sequence ID" value="NZ_CP007536.1"/>
</dbReference>
<sequence>MMSAGVEHSSAAKCKTEILRRMGGKARSVYVLNGNEVHVVLAGKQDIPDACYCINDDLKARLATVVCSDERQAGRGFVLRYVFAKENGEDVFIVATAGIKDDAEPGTPPSFPSISSRIPPAALYEREIKDMFGLVPEGNPDTRPLVLHEQWPAGVHPLRKDFAAGTKAGRTNGSQYRFAKVEGEGICEIPVGPVHAGIIEPGHFRFSVLGENIVNLETRLFYTHKGTEKLAEGMTLDQVLLLSERIAGDEAVANSTAYCQALEKIARAKVPKKALATRTACAELERIYNHLGTLAGMSTDVGFAYGAARLNILKERMMQLNGQVTGSRLLFGVNRVGGVGVDLEDKAQVIVKTTNHVLEDFQRVISMLRNKSSVMDRLRNTGIISRQVATDLGLVGVAARCAGIDIDTRRDHPYAAYDSVRLDAHHDTPQRMMEYEVEMQKRKGDALSRFEVRVEEVLNSASMINQVMNELHDGELVAAEVRERLEPYSHALGCAESHRGQTVHWVMVGSDRDSLFRYKVRTASFLNWPAIEQAVLSDIVPNFPLVNKSLDLSYSGNDL</sequence>
<dbReference type="GO" id="GO:0048038">
    <property type="term" value="F:quinone binding"/>
    <property type="evidence" value="ECO:0007669"/>
    <property type="project" value="InterPro"/>
</dbReference>
<evidence type="ECO:0000259" key="3">
    <source>
        <dbReference type="Pfam" id="PF00329"/>
    </source>
</evidence>
<gene>
    <name evidence="5" type="ORF">NVIE_007060</name>
</gene>
<keyword evidence="1" id="KW-0560">Oxidoreductase</keyword>
<dbReference type="Pfam" id="PF00346">
    <property type="entry name" value="Complex1_49kDa"/>
    <property type="match status" value="1"/>
</dbReference>
<feature type="domain" description="NADH-quinone oxidoreductase subunit D" evidence="4">
    <location>
        <begin position="314"/>
        <end position="483"/>
    </location>
</feature>
<dbReference type="SUPFAM" id="SSF143243">
    <property type="entry name" value="Nqo5-like"/>
    <property type="match status" value="1"/>
</dbReference>
<dbReference type="KEGG" id="nvn:NVIE_007060"/>
<evidence type="ECO:0000313" key="5">
    <source>
        <dbReference type="EMBL" id="AIC14915.1"/>
    </source>
</evidence>
<dbReference type="InterPro" id="IPR001135">
    <property type="entry name" value="NADH_Q_OxRdtase_suD"/>
</dbReference>
<dbReference type="GO" id="GO:0008137">
    <property type="term" value="F:NADH dehydrogenase (ubiquinone) activity"/>
    <property type="evidence" value="ECO:0007669"/>
    <property type="project" value="InterPro"/>
</dbReference>
<dbReference type="InterPro" id="IPR037232">
    <property type="entry name" value="NADH_quin_OxRdtase_su_C/D-like"/>
</dbReference>
<evidence type="ECO:0000313" key="6">
    <source>
        <dbReference type="Proteomes" id="UP000027093"/>
    </source>
</evidence>
<feature type="domain" description="NADH:ubiquinone oxidoreductase 30kDa subunit" evidence="3">
    <location>
        <begin position="44"/>
        <end position="165"/>
    </location>
</feature>
<dbReference type="PANTHER" id="PTHR43485">
    <property type="entry name" value="HYDROGENASE-4 COMPONENT G"/>
    <property type="match status" value="1"/>
</dbReference>
<dbReference type="Pfam" id="PF00329">
    <property type="entry name" value="Complex1_30kDa"/>
    <property type="match status" value="1"/>
</dbReference>
<dbReference type="GO" id="GO:0016651">
    <property type="term" value="F:oxidoreductase activity, acting on NAD(P)H"/>
    <property type="evidence" value="ECO:0007669"/>
    <property type="project" value="InterPro"/>
</dbReference>
<dbReference type="STRING" id="926571.NVIE_007060"/>
<reference evidence="5 6" key="1">
    <citation type="journal article" date="2014" name="Int. J. Syst. Evol. Microbiol.">
        <title>Nitrososphaera viennensis gen. nov., sp. nov., an aerobic and mesophilic, ammonia-oxidizing archaeon from soil and a member of the archaeal phylum Thaumarchaeota.</title>
        <authorList>
            <person name="Stieglmeier M."/>
            <person name="Klingl A."/>
            <person name="Alves R.J."/>
            <person name="Rittmann S.K."/>
            <person name="Melcher M."/>
            <person name="Leisch N."/>
            <person name="Schleper C."/>
        </authorList>
    </citation>
    <scope>NUCLEOTIDE SEQUENCE [LARGE SCALE GENOMIC DNA]</scope>
    <source>
        <strain evidence="5">EN76</strain>
    </source>
</reference>
<dbReference type="Gene3D" id="1.10.645.10">
    <property type="entry name" value="Cytochrome-c3 Hydrogenase, chain B"/>
    <property type="match status" value="1"/>
</dbReference>
<proteinExistence type="predicted"/>
<keyword evidence="6" id="KW-1185">Reference proteome</keyword>
<evidence type="ECO:0000256" key="2">
    <source>
        <dbReference type="ARBA" id="ARBA00023027"/>
    </source>
</evidence>
<dbReference type="GO" id="GO:0051287">
    <property type="term" value="F:NAD binding"/>
    <property type="evidence" value="ECO:0007669"/>
    <property type="project" value="InterPro"/>
</dbReference>
<dbReference type="Proteomes" id="UP000027093">
    <property type="component" value="Chromosome"/>
</dbReference>
<dbReference type="InterPro" id="IPR052197">
    <property type="entry name" value="ComplexI_49kDa-like"/>
</dbReference>
<dbReference type="AlphaFoldDB" id="A0A060HI19"/>
<dbReference type="EMBL" id="CP007536">
    <property type="protein sequence ID" value="AIC14915.1"/>
    <property type="molecule type" value="Genomic_DNA"/>
</dbReference>
<dbReference type="OrthoDB" id="43567at2157"/>
<name>A0A060HI19_9ARCH</name>
<accession>A0A060HI19</accession>
<dbReference type="SUPFAM" id="SSF56762">
    <property type="entry name" value="HydB/Nqo4-like"/>
    <property type="match status" value="1"/>
</dbReference>
<dbReference type="InterPro" id="IPR001268">
    <property type="entry name" value="NADH_UbQ_OxRdtase_30kDa_su"/>
</dbReference>
<keyword evidence="2" id="KW-0520">NAD</keyword>
<dbReference type="Gene3D" id="3.30.460.80">
    <property type="entry name" value="NADH:ubiquinone oxidoreductase, 30kDa subunit"/>
    <property type="match status" value="1"/>
</dbReference>
<dbReference type="InterPro" id="IPR029014">
    <property type="entry name" value="NiFe-Hase_large"/>
</dbReference>
<evidence type="ECO:0000256" key="1">
    <source>
        <dbReference type="ARBA" id="ARBA00023002"/>
    </source>
</evidence>